<feature type="compositionally biased region" description="Low complexity" evidence="1">
    <location>
        <begin position="209"/>
        <end position="220"/>
    </location>
</feature>
<accession>A0A494V2P7</accession>
<protein>
    <recommendedName>
        <fullName evidence="4">Phage or prophage related protein</fullName>
    </recommendedName>
</protein>
<dbReference type="KEGG" id="sfug:CNQ36_18440"/>
<keyword evidence="3" id="KW-1185">Reference proteome</keyword>
<evidence type="ECO:0008006" key="4">
    <source>
        <dbReference type="Google" id="ProtNLM"/>
    </source>
</evidence>
<feature type="region of interest" description="Disordered" evidence="1">
    <location>
        <begin position="102"/>
        <end position="220"/>
    </location>
</feature>
<proteinExistence type="predicted"/>
<name>A0A494V2P7_9ACTN</name>
<evidence type="ECO:0000313" key="2">
    <source>
        <dbReference type="EMBL" id="AYL37214.1"/>
    </source>
</evidence>
<dbReference type="GeneID" id="93884809"/>
<evidence type="ECO:0000313" key="3">
    <source>
        <dbReference type="Proteomes" id="UP000282170"/>
    </source>
</evidence>
<dbReference type="EMBL" id="CP023407">
    <property type="protein sequence ID" value="AYL37214.1"/>
    <property type="molecule type" value="Genomic_DNA"/>
</dbReference>
<reference evidence="2 3" key="1">
    <citation type="submission" date="2017-09" db="EMBL/GenBank/DDBJ databases">
        <authorList>
            <person name="Zhang H."/>
            <person name="Hu S."/>
            <person name="Xu J."/>
            <person name="He Z."/>
        </authorList>
    </citation>
    <scope>NUCLEOTIDE SEQUENCE [LARGE SCALE GENOMIC DNA]</scope>
    <source>
        <strain evidence="2 3">TXX3120</strain>
    </source>
</reference>
<gene>
    <name evidence="2" type="ORF">CNQ36_18440</name>
</gene>
<evidence type="ECO:0000256" key="1">
    <source>
        <dbReference type="SAM" id="MobiDB-lite"/>
    </source>
</evidence>
<feature type="compositionally biased region" description="Basic and acidic residues" evidence="1">
    <location>
        <begin position="151"/>
        <end position="160"/>
    </location>
</feature>
<organism evidence="2 3">
    <name type="scientific">Streptomyces fungicidicus</name>
    <dbReference type="NCBI Taxonomy" id="68203"/>
    <lineage>
        <taxon>Bacteria</taxon>
        <taxon>Bacillati</taxon>
        <taxon>Actinomycetota</taxon>
        <taxon>Actinomycetes</taxon>
        <taxon>Kitasatosporales</taxon>
        <taxon>Streptomycetaceae</taxon>
        <taxon>Streptomyces</taxon>
    </lineage>
</organism>
<dbReference type="Proteomes" id="UP000282170">
    <property type="component" value="Chromosome"/>
</dbReference>
<dbReference type="AlphaFoldDB" id="A0A494V2P7"/>
<dbReference type="RefSeq" id="WP_037640754.1">
    <property type="nucleotide sequence ID" value="NZ_CP023407.1"/>
</dbReference>
<feature type="compositionally biased region" description="Polar residues" evidence="1">
    <location>
        <begin position="161"/>
        <end position="173"/>
    </location>
</feature>
<sequence length="318" mass="33801">MARIRTIKPEAFVSESLAVVTLTAERTFFGLLTQADDQGRYRDHAAIIAGQLWVLRPEHTPAEVEKDLAQLADAGLVCRYKGPDDKRYLHIVTWHKHQKINRASKSRIPACPRHNDPNGAPGGTKTVEAVAPAPSVTHGAVADHAPNPHGGDSEGARNPHDPSNQTETTNKTAGQEAVSEPSPEPHGLVLEAAVTPHGPDLGPRIMDLGSTPSGGASAPAASTVSAKQLIAEYSAACAHRPPQDVLGHLGREVRKLLAEGIAPDHIRAGLVLHRTKGKHPSILPSLVHEAMNAALAQPVIHRPWTNPADAEAAYGEQL</sequence>